<dbReference type="Proteomes" id="UP000523079">
    <property type="component" value="Unassembled WGS sequence"/>
</dbReference>
<dbReference type="InterPro" id="IPR029442">
    <property type="entry name" value="GyrI-like"/>
</dbReference>
<dbReference type="EMBL" id="JACGWT010000002">
    <property type="protein sequence ID" value="MBA8793831.1"/>
    <property type="molecule type" value="Genomic_DNA"/>
</dbReference>
<keyword evidence="3" id="KW-1185">Reference proteome</keyword>
<gene>
    <name evidence="2" type="ORF">FHX74_001436</name>
</gene>
<protein>
    <recommendedName>
        <fullName evidence="1">AraC effector-binding domain-containing protein</fullName>
    </recommendedName>
</protein>
<evidence type="ECO:0000313" key="2">
    <source>
        <dbReference type="EMBL" id="MBA8793831.1"/>
    </source>
</evidence>
<comment type="caution">
    <text evidence="2">The sequence shown here is derived from an EMBL/GenBank/DDBJ whole genome shotgun (WGS) entry which is preliminary data.</text>
</comment>
<dbReference type="Pfam" id="PF06445">
    <property type="entry name" value="GyrI-like"/>
    <property type="match status" value="1"/>
</dbReference>
<dbReference type="SMART" id="SM00871">
    <property type="entry name" value="AraC_E_bind"/>
    <property type="match status" value="1"/>
</dbReference>
<organism evidence="2 3">
    <name type="scientific">Microlunatus kandeliicorticis</name>
    <dbReference type="NCBI Taxonomy" id="1759536"/>
    <lineage>
        <taxon>Bacteria</taxon>
        <taxon>Bacillati</taxon>
        <taxon>Actinomycetota</taxon>
        <taxon>Actinomycetes</taxon>
        <taxon>Propionibacteriales</taxon>
        <taxon>Propionibacteriaceae</taxon>
        <taxon>Microlunatus</taxon>
    </lineage>
</organism>
<dbReference type="Gene3D" id="3.20.80.10">
    <property type="entry name" value="Regulatory factor, effector binding domain"/>
    <property type="match status" value="1"/>
</dbReference>
<reference evidence="2 3" key="1">
    <citation type="submission" date="2020-07" db="EMBL/GenBank/DDBJ databases">
        <title>Sequencing the genomes of 1000 actinobacteria strains.</title>
        <authorList>
            <person name="Klenk H.-P."/>
        </authorList>
    </citation>
    <scope>NUCLEOTIDE SEQUENCE [LARGE SCALE GENOMIC DNA]</scope>
    <source>
        <strain evidence="2 3">DSM 100723</strain>
    </source>
</reference>
<evidence type="ECO:0000259" key="1">
    <source>
        <dbReference type="SMART" id="SM00871"/>
    </source>
</evidence>
<dbReference type="AlphaFoldDB" id="A0A7W3P5C8"/>
<dbReference type="InterPro" id="IPR010499">
    <property type="entry name" value="AraC_E-bd"/>
</dbReference>
<dbReference type="RefSeq" id="WP_182559385.1">
    <property type="nucleotide sequence ID" value="NZ_JACGWT010000002.1"/>
</dbReference>
<proteinExistence type="predicted"/>
<accession>A0A7W3P5C8</accession>
<feature type="domain" description="AraC effector-binding" evidence="1">
    <location>
        <begin position="2"/>
        <end position="163"/>
    </location>
</feature>
<evidence type="ECO:0000313" key="3">
    <source>
        <dbReference type="Proteomes" id="UP000523079"/>
    </source>
</evidence>
<dbReference type="InterPro" id="IPR011256">
    <property type="entry name" value="Reg_factor_effector_dom_sf"/>
</dbReference>
<name>A0A7W3P5C8_9ACTN</name>
<dbReference type="SUPFAM" id="SSF55136">
    <property type="entry name" value="Probable bacterial effector-binding domain"/>
    <property type="match status" value="1"/>
</dbReference>
<sequence length="163" mass="17993">MGEPQVVERAAQPYAAIGRSVTMAQLGEVLPPLNARVADWLDEHGGRISGPPFWRYRVIDMERELRVDVGFPTETVLDGDDEVSTGELPAGRYVDVVHHGHPDTLVGATADLLAWAEAQGLVFDRHDGPDGDVWESRLEFYLTDPDDEPDLGAWDTELAFKLA</sequence>